<dbReference type="RefSeq" id="XP_011116972.1">
    <property type="nucleotide sequence ID" value="XM_011118670.1"/>
</dbReference>
<dbReference type="InterPro" id="IPR012951">
    <property type="entry name" value="BBE"/>
</dbReference>
<organism evidence="2 3">
    <name type="scientific">Arthrobotrys oligospora (strain ATCC 24927 / CBS 115.81 / DSM 1491)</name>
    <name type="common">Nematode-trapping fungus</name>
    <name type="synonym">Didymozoophaga oligospora</name>
    <dbReference type="NCBI Taxonomy" id="756982"/>
    <lineage>
        <taxon>Eukaryota</taxon>
        <taxon>Fungi</taxon>
        <taxon>Dikarya</taxon>
        <taxon>Ascomycota</taxon>
        <taxon>Pezizomycotina</taxon>
        <taxon>Orbiliomycetes</taxon>
        <taxon>Orbiliales</taxon>
        <taxon>Orbiliaceae</taxon>
        <taxon>Orbilia</taxon>
        <taxon>Orbilia oligospora</taxon>
    </lineage>
</organism>
<dbReference type="Gene3D" id="3.40.462.20">
    <property type="match status" value="1"/>
</dbReference>
<feature type="domain" description="Berberine/berberine-like" evidence="1">
    <location>
        <begin position="166"/>
        <end position="195"/>
    </location>
</feature>
<name>G1WXL0_ARTOA</name>
<evidence type="ECO:0000313" key="3">
    <source>
        <dbReference type="Proteomes" id="UP000008784"/>
    </source>
</evidence>
<dbReference type="eggNOG" id="ENOG502QQWK">
    <property type="taxonomic scope" value="Eukaryota"/>
</dbReference>
<proteinExistence type="predicted"/>
<comment type="caution">
    <text evidence="2">The sequence shown here is derived from an EMBL/GenBank/DDBJ whole genome shotgun (WGS) entry which is preliminary data.</text>
</comment>
<dbReference type="GeneID" id="22888050"/>
<dbReference type="GO" id="GO:0016491">
    <property type="term" value="F:oxidoreductase activity"/>
    <property type="evidence" value="ECO:0007669"/>
    <property type="project" value="InterPro"/>
</dbReference>
<keyword evidence="3" id="KW-1185">Reference proteome</keyword>
<dbReference type="Pfam" id="PF08031">
    <property type="entry name" value="BBE"/>
    <property type="match status" value="1"/>
</dbReference>
<gene>
    <name evidence="2" type="ORF">AOL_s00004g20</name>
</gene>
<dbReference type="GO" id="GO:0050660">
    <property type="term" value="F:flavin adenine dinucleotide binding"/>
    <property type="evidence" value="ECO:0007669"/>
    <property type="project" value="InterPro"/>
</dbReference>
<evidence type="ECO:0000313" key="2">
    <source>
        <dbReference type="EMBL" id="EGX54371.1"/>
    </source>
</evidence>
<dbReference type="AlphaFoldDB" id="G1WXL0"/>
<dbReference type="InterPro" id="IPR016169">
    <property type="entry name" value="FAD-bd_PCMH_sub2"/>
</dbReference>
<dbReference type="EMBL" id="ADOT01000004">
    <property type="protein sequence ID" value="EGX54371.1"/>
    <property type="molecule type" value="Genomic_DNA"/>
</dbReference>
<dbReference type="OMA" id="AHINRTW"/>
<evidence type="ECO:0000259" key="1">
    <source>
        <dbReference type="Pfam" id="PF08031"/>
    </source>
</evidence>
<protein>
    <recommendedName>
        <fullName evidence="1">Berberine/berberine-like domain-containing protein</fullName>
    </recommendedName>
</protein>
<accession>G1WXL0</accession>
<dbReference type="OrthoDB" id="9983560at2759"/>
<dbReference type="HOGENOM" id="CLU_1266604_0_0_1"/>
<dbReference type="STRING" id="756982.G1WXL0"/>
<dbReference type="Gene3D" id="3.30.465.10">
    <property type="match status" value="1"/>
</dbReference>
<sequence>MLNGTVERSGKLLAPVLTQLSIRYGKNITLVVFNQTFPSFYKYFKDNFVDYAVTSGAPILASRLLTRRSLTDNVPLLHDTLKLNFETTGILQGHIVAGRGVAQHKNVSMALNPAWRETYSHIIASTGFENNRTGRVEQMEVARDVLEYAWRQLSPNSGTYLSETFINSKFWQSTYWGENYSRLFAIKAKHDPHNMLYCVNCVGSERLIEVNGTLCNLY</sequence>
<reference evidence="2 3" key="1">
    <citation type="journal article" date="2011" name="PLoS Pathog.">
        <title>Genomic and proteomic analyses of the fungus Arthrobotrys oligospora provide insights into nematode-trap formation.</title>
        <authorList>
            <person name="Yang J."/>
            <person name="Wang L."/>
            <person name="Ji X."/>
            <person name="Feng Y."/>
            <person name="Li X."/>
            <person name="Zou C."/>
            <person name="Xu J."/>
            <person name="Ren Y."/>
            <person name="Mi Q."/>
            <person name="Wu J."/>
            <person name="Liu S."/>
            <person name="Liu Y."/>
            <person name="Huang X."/>
            <person name="Wang H."/>
            <person name="Niu X."/>
            <person name="Li J."/>
            <person name="Liang L."/>
            <person name="Luo Y."/>
            <person name="Ji K."/>
            <person name="Zhou W."/>
            <person name="Yu Z."/>
            <person name="Li G."/>
            <person name="Liu Y."/>
            <person name="Li L."/>
            <person name="Qiao M."/>
            <person name="Feng L."/>
            <person name="Zhang K.-Q."/>
        </authorList>
    </citation>
    <scope>NUCLEOTIDE SEQUENCE [LARGE SCALE GENOMIC DNA]</scope>
    <source>
        <strain evidence="3">ATCC 24927 / CBS 115.81 / DSM 1491</strain>
    </source>
</reference>
<dbReference type="InParanoid" id="G1WXL0"/>
<dbReference type="Proteomes" id="UP000008784">
    <property type="component" value="Unassembled WGS sequence"/>
</dbReference>